<accession>C0PPU9</accession>
<evidence type="ECO:0000313" key="2">
    <source>
        <dbReference type="EMBL" id="ACN39839.1"/>
    </source>
</evidence>
<evidence type="ECO:0000259" key="1">
    <source>
        <dbReference type="Pfam" id="PF03959"/>
    </source>
</evidence>
<dbReference type="Pfam" id="PF03959">
    <property type="entry name" value="FSH1"/>
    <property type="match status" value="1"/>
</dbReference>
<dbReference type="InterPro" id="IPR029058">
    <property type="entry name" value="AB_hydrolase_fold"/>
</dbReference>
<dbReference type="PANTHER" id="PTHR22778">
    <property type="entry name" value="OVARIAN CANCER GENE-2 PROTEIN-RELATED"/>
    <property type="match status" value="1"/>
</dbReference>
<protein>
    <recommendedName>
        <fullName evidence="1">Serine hydrolase domain-containing protein</fullName>
    </recommendedName>
</protein>
<dbReference type="PANTHER" id="PTHR22778:SF55">
    <property type="entry name" value="ESTERASE C25G4.2-LIKE"/>
    <property type="match status" value="1"/>
</dbReference>
<dbReference type="InterPro" id="IPR005645">
    <property type="entry name" value="FSH-like_dom"/>
</dbReference>
<name>C0PPU9_PICSI</name>
<organism evidence="2">
    <name type="scientific">Picea sitchensis</name>
    <name type="common">Sitka spruce</name>
    <name type="synonym">Pinus sitchensis</name>
    <dbReference type="NCBI Taxonomy" id="3332"/>
    <lineage>
        <taxon>Eukaryota</taxon>
        <taxon>Viridiplantae</taxon>
        <taxon>Streptophyta</taxon>
        <taxon>Embryophyta</taxon>
        <taxon>Tracheophyta</taxon>
        <taxon>Spermatophyta</taxon>
        <taxon>Pinopsida</taxon>
        <taxon>Pinidae</taxon>
        <taxon>Conifers I</taxon>
        <taxon>Pinales</taxon>
        <taxon>Pinaceae</taxon>
        <taxon>Picea</taxon>
    </lineage>
</organism>
<feature type="domain" description="Serine hydrolase" evidence="1">
    <location>
        <begin position="1"/>
        <end position="195"/>
    </location>
</feature>
<dbReference type="AlphaFoldDB" id="C0PPU9"/>
<dbReference type="SUPFAM" id="SSF53474">
    <property type="entry name" value="alpha/beta-Hydrolases"/>
    <property type="match status" value="1"/>
</dbReference>
<dbReference type="FunFam" id="3.40.50.1820:FF:000843">
    <property type="entry name" value="Predicted protein"/>
    <property type="match status" value="1"/>
</dbReference>
<dbReference type="Gene3D" id="3.40.50.1820">
    <property type="entry name" value="alpha/beta hydrolase"/>
    <property type="match status" value="1"/>
</dbReference>
<reference evidence="2" key="1">
    <citation type="submission" date="2009-02" db="EMBL/GenBank/DDBJ databases">
        <title>Full length sequence-verified cDNA sequences from Sitka spruce (Picea sitchensis).</title>
        <authorList>
            <person name="Reid K.E."/>
            <person name="Liao N."/>
            <person name="Ralph S."/>
            <person name="Kolosova N."/>
            <person name="Oddy C."/>
            <person name="Moore R."/>
            <person name="Mayo M."/>
            <person name="Wagner S."/>
            <person name="King J."/>
            <person name="Yanchuk A."/>
            <person name="Holt R."/>
            <person name="Jones S."/>
            <person name="Marra M."/>
            <person name="Ritland C.E."/>
            <person name="Ritland K."/>
            <person name="Bohlmann J."/>
        </authorList>
    </citation>
    <scope>NUCLEOTIDE SEQUENCE</scope>
    <source>
        <tissue evidence="2">Green portion of the leader tissue</tissue>
    </source>
</reference>
<sequence length="250" mass="28224">MVKNLRVLCLHGFRTSGSFLQKQISRWDSSITEKLDMCFLDGPYPAQGKSEIEAIFPAPYFEWFQFEKDFTEYTNLDKAFAFIVDYMEKNGPFDGLLGFSQGATLSAALVGYQRKGLMLKNHPPVRFIISISGSKFRDPEMCEILYSPPIKCPTVHLIGAKDWLKLPGEELMQAFENPLLIAHPQGHLVPRLDKEAVGILNGFLESLMKEESAEKLENGNMFHRFISDESAEIGQSQVSDNCSKKEMASI</sequence>
<proteinExistence type="evidence at transcript level"/>
<dbReference type="EMBL" id="BT070322">
    <property type="protein sequence ID" value="ACN39839.1"/>
    <property type="molecule type" value="mRNA"/>
</dbReference>